<dbReference type="Gene3D" id="2.40.420.20">
    <property type="match status" value="1"/>
</dbReference>
<keyword evidence="2" id="KW-0732">Signal</keyword>
<evidence type="ECO:0000313" key="3">
    <source>
        <dbReference type="EMBL" id="XBP72012.1"/>
    </source>
</evidence>
<name>A0AAU7LWA7_9BURK</name>
<dbReference type="GO" id="GO:0060003">
    <property type="term" value="P:copper ion export"/>
    <property type="evidence" value="ECO:0007669"/>
    <property type="project" value="TreeGrafter"/>
</dbReference>
<feature type="signal peptide" evidence="2">
    <location>
        <begin position="1"/>
        <end position="41"/>
    </location>
</feature>
<dbReference type="GO" id="GO:0015679">
    <property type="term" value="P:plasma membrane copper ion transport"/>
    <property type="evidence" value="ECO:0007669"/>
    <property type="project" value="TreeGrafter"/>
</dbReference>
<sequence length="325" mass="33608">MKAKLMAAARAGRNAAFPAQCRLLAAVAVALLWLAPAAANAAAPGGSPAVGKTAAVTLEKISGSSVKRVTLSAKAAERLGIETGKVSEQSLVRRQMVSGLITAPVSRPSGPTPGGGTFGGFPQAGAGAMPSSPAGFQKLTAGLPAQRTVSTLVPAAASPPTANVPIAGDAWVQVSLSPGELERLTKEQPARLLALSTRDKFASELLAQPSGMAPVEDTKRSMLTLYYVVPGRDHGLTLNSRVRVELQYSGTDEKHKVVPYSAVYYDGKGAAWVYVNTKPLTYERQRIEVERVAGDLAVLSGGPPIGTPIVTVGAPMLFGAEIFGK</sequence>
<reference evidence="3" key="1">
    <citation type="submission" date="2024-05" db="EMBL/GenBank/DDBJ databases">
        <authorList>
            <person name="Bunk B."/>
            <person name="Swiderski J."/>
            <person name="Sproer C."/>
            <person name="Thiel V."/>
        </authorList>
    </citation>
    <scope>NUCLEOTIDE SEQUENCE</scope>
    <source>
        <strain evidence="3">DSM 17735</strain>
    </source>
</reference>
<feature type="chain" id="PRO_5043571443" evidence="2">
    <location>
        <begin position="42"/>
        <end position="325"/>
    </location>
</feature>
<dbReference type="InterPro" id="IPR051909">
    <property type="entry name" value="MFP_Cation_Efflux"/>
</dbReference>
<dbReference type="PANTHER" id="PTHR30097">
    <property type="entry name" value="CATION EFFLUX SYSTEM PROTEIN CUSB"/>
    <property type="match status" value="1"/>
</dbReference>
<evidence type="ECO:0000256" key="2">
    <source>
        <dbReference type="SAM" id="SignalP"/>
    </source>
</evidence>
<dbReference type="AlphaFoldDB" id="A0AAU7LWA7"/>
<protein>
    <submittedName>
        <fullName evidence="3">Uncharacterized protein</fullName>
    </submittedName>
</protein>
<organism evidence="3">
    <name type="scientific">Polaromonas hydrogenivorans</name>
    <dbReference type="NCBI Taxonomy" id="335476"/>
    <lineage>
        <taxon>Bacteria</taxon>
        <taxon>Pseudomonadati</taxon>
        <taxon>Pseudomonadota</taxon>
        <taxon>Betaproteobacteria</taxon>
        <taxon>Burkholderiales</taxon>
        <taxon>Comamonadaceae</taxon>
        <taxon>Polaromonas</taxon>
    </lineage>
</organism>
<dbReference type="PANTHER" id="PTHR30097:SF4">
    <property type="entry name" value="SLR6042 PROTEIN"/>
    <property type="match status" value="1"/>
</dbReference>
<evidence type="ECO:0000256" key="1">
    <source>
        <dbReference type="ARBA" id="ARBA00022448"/>
    </source>
</evidence>
<proteinExistence type="predicted"/>
<gene>
    <name evidence="3" type="ORF">ABLV49_09525</name>
</gene>
<dbReference type="RefSeq" id="WP_349281342.1">
    <property type="nucleotide sequence ID" value="NZ_CP157675.1"/>
</dbReference>
<keyword evidence="1" id="KW-0813">Transport</keyword>
<dbReference type="EMBL" id="CP157675">
    <property type="protein sequence ID" value="XBP72012.1"/>
    <property type="molecule type" value="Genomic_DNA"/>
</dbReference>
<accession>A0AAU7LWA7</accession>
<dbReference type="GO" id="GO:0030313">
    <property type="term" value="C:cell envelope"/>
    <property type="evidence" value="ECO:0007669"/>
    <property type="project" value="TreeGrafter"/>
</dbReference>